<dbReference type="OrthoDB" id="9805628at2"/>
<evidence type="ECO:0000313" key="12">
    <source>
        <dbReference type="Proteomes" id="UP000000430"/>
    </source>
</evidence>
<organism evidence="11 12">
    <name type="scientific">Acinetobacter baylyi (strain ATCC 33305 / BD413 / ADP1)</name>
    <dbReference type="NCBI Taxonomy" id="62977"/>
    <lineage>
        <taxon>Bacteria</taxon>
        <taxon>Pseudomonadati</taxon>
        <taxon>Pseudomonadota</taxon>
        <taxon>Gammaproteobacteria</taxon>
        <taxon>Moraxellales</taxon>
        <taxon>Moraxellaceae</taxon>
        <taxon>Acinetobacter</taxon>
    </lineage>
</organism>
<dbReference type="InterPro" id="IPR017824">
    <property type="entry name" value="Aminodeoxychorismate_lyase_IV"/>
</dbReference>
<dbReference type="PANTHER" id="PTHR42743:SF2">
    <property type="entry name" value="AMINODEOXYCHORISMATE LYASE"/>
    <property type="match status" value="1"/>
</dbReference>
<dbReference type="InterPro" id="IPR001544">
    <property type="entry name" value="Aminotrans_IV"/>
</dbReference>
<dbReference type="STRING" id="202950.GCA_001485005_01428"/>
<comment type="pathway">
    <text evidence="7">Cofactor biosynthesis; tetrahydrofolate biosynthesis; 4-aminobenzoate from chorismate: step 2/2.</text>
</comment>
<accession>Q6F9B3</accession>
<keyword evidence="4" id="KW-0663">Pyridoxal phosphate</keyword>
<gene>
    <name evidence="11" type="primary">pabC</name>
    <name evidence="11" type="ordered locus">ACIAD2590</name>
</gene>
<proteinExistence type="inferred from homology"/>
<reference evidence="11 12" key="1">
    <citation type="journal article" date="2004" name="Nucleic Acids Res.">
        <title>Unique features revealed by the genome sequence of Acinetobacter sp. ADP1, a versatile and naturally transformation competent bacterium.</title>
        <authorList>
            <person name="Barbe V."/>
            <person name="Vallenet D."/>
            <person name="Fonknechten N."/>
            <person name="Kreimeyer A."/>
            <person name="Oztas S."/>
            <person name="Labarre L."/>
            <person name="Cruveiller S."/>
            <person name="Robert C."/>
            <person name="Duprat S."/>
            <person name="Wincker P."/>
            <person name="Ornston L.N."/>
            <person name="Weissenbach J."/>
            <person name="Marliere P."/>
            <person name="Cohen G.N."/>
            <person name="Medigue C."/>
        </authorList>
    </citation>
    <scope>NUCLEOTIDE SEQUENCE [LARGE SCALE GENOMIC DNA]</scope>
    <source>
        <strain evidence="12">ATCC 33305 / BD413 / ADP1</strain>
    </source>
</reference>
<evidence type="ECO:0000256" key="8">
    <source>
        <dbReference type="ARBA" id="ARBA00035676"/>
    </source>
</evidence>
<evidence type="ECO:0000256" key="6">
    <source>
        <dbReference type="ARBA" id="ARBA00023239"/>
    </source>
</evidence>
<dbReference type="SUPFAM" id="SSF56752">
    <property type="entry name" value="D-aminoacid aminotransferase-like PLP-dependent enzymes"/>
    <property type="match status" value="1"/>
</dbReference>
<evidence type="ECO:0000256" key="2">
    <source>
        <dbReference type="ARBA" id="ARBA00009320"/>
    </source>
</evidence>
<evidence type="ECO:0000256" key="5">
    <source>
        <dbReference type="ARBA" id="ARBA00022909"/>
    </source>
</evidence>
<comment type="catalytic activity">
    <reaction evidence="9">
        <text>4-amino-4-deoxychorismate = 4-aminobenzoate + pyruvate + H(+)</text>
        <dbReference type="Rhea" id="RHEA:16201"/>
        <dbReference type="ChEBI" id="CHEBI:15361"/>
        <dbReference type="ChEBI" id="CHEBI:15378"/>
        <dbReference type="ChEBI" id="CHEBI:17836"/>
        <dbReference type="ChEBI" id="CHEBI:58406"/>
        <dbReference type="EC" id="4.1.3.38"/>
    </reaction>
</comment>
<sequence>MMWCFKNAQPVKEVSIQDRALQYGDGCFTTARIEDGKIQLMHRHLARLKECCEQLDLSVNLNWIDGSLEQMKTLGCVLTGTIKILISRGEGQRGYTMPSHAADLYIYFYPQSHAIDQPAYLKSGVLKTQLGLCMPKLAGLKTLNRLEQVILKKEADQQGWSEALTLDINNEVVEGVSSNCFIYLNNTWITPELRYNGVRGVMRAEIIDRMQQLGIECIQRPVQLTELSQVQSLFFCNALHPMNIVTHLQSQTLQTNICTQLYHILNLNQID</sequence>
<dbReference type="Gene3D" id="3.20.10.10">
    <property type="entry name" value="D-amino Acid Aminotransferase, subunit A, domain 2"/>
    <property type="match status" value="1"/>
</dbReference>
<keyword evidence="5" id="KW-0289">Folate biosynthesis</keyword>
<protein>
    <recommendedName>
        <fullName evidence="8 10">Aminodeoxychorismate lyase</fullName>
        <ecNumber evidence="8 10">4.1.3.38</ecNumber>
    </recommendedName>
</protein>
<evidence type="ECO:0000256" key="4">
    <source>
        <dbReference type="ARBA" id="ARBA00022898"/>
    </source>
</evidence>
<dbReference type="GO" id="GO:0046656">
    <property type="term" value="P:folic acid biosynthetic process"/>
    <property type="evidence" value="ECO:0007669"/>
    <property type="project" value="UniProtKB-KW"/>
</dbReference>
<dbReference type="Gene3D" id="3.30.470.10">
    <property type="match status" value="1"/>
</dbReference>
<comment type="cofactor">
    <cofactor evidence="1">
        <name>pyridoxal 5'-phosphate</name>
        <dbReference type="ChEBI" id="CHEBI:597326"/>
    </cofactor>
</comment>
<dbReference type="InterPro" id="IPR043131">
    <property type="entry name" value="BCAT-like_N"/>
</dbReference>
<dbReference type="EC" id="4.1.3.38" evidence="8 10"/>
<evidence type="ECO:0000256" key="1">
    <source>
        <dbReference type="ARBA" id="ARBA00001933"/>
    </source>
</evidence>
<dbReference type="Proteomes" id="UP000000430">
    <property type="component" value="Chromosome"/>
</dbReference>
<evidence type="ECO:0000313" key="11">
    <source>
        <dbReference type="EMBL" id="CAG69352.1"/>
    </source>
</evidence>
<dbReference type="AlphaFoldDB" id="Q6F9B3"/>
<dbReference type="BioCyc" id="ASP62977:ACIAD_RS11780-MONOMER"/>
<dbReference type="PANTHER" id="PTHR42743">
    <property type="entry name" value="AMINO-ACID AMINOTRANSFERASE"/>
    <property type="match status" value="1"/>
</dbReference>
<comment type="subunit">
    <text evidence="3">Homodimer.</text>
</comment>
<evidence type="ECO:0000256" key="10">
    <source>
        <dbReference type="NCBIfam" id="TIGR03461"/>
    </source>
</evidence>
<dbReference type="NCBIfam" id="TIGR03461">
    <property type="entry name" value="pabC_Proteo"/>
    <property type="match status" value="1"/>
</dbReference>
<name>Q6F9B3_ACIAD</name>
<dbReference type="GO" id="GO:0005829">
    <property type="term" value="C:cytosol"/>
    <property type="evidence" value="ECO:0007669"/>
    <property type="project" value="TreeGrafter"/>
</dbReference>
<dbReference type="GO" id="GO:0008153">
    <property type="term" value="P:4-aminobenzoate biosynthetic process"/>
    <property type="evidence" value="ECO:0007669"/>
    <property type="project" value="UniProtKB-UniRule"/>
</dbReference>
<dbReference type="InterPro" id="IPR043132">
    <property type="entry name" value="BCAT-like_C"/>
</dbReference>
<dbReference type="GO" id="GO:0030170">
    <property type="term" value="F:pyridoxal phosphate binding"/>
    <property type="evidence" value="ECO:0007669"/>
    <property type="project" value="InterPro"/>
</dbReference>
<evidence type="ECO:0000256" key="3">
    <source>
        <dbReference type="ARBA" id="ARBA00011738"/>
    </source>
</evidence>
<dbReference type="HOGENOM" id="CLU_020844_2_1_6"/>
<dbReference type="InterPro" id="IPR036038">
    <property type="entry name" value="Aminotransferase-like"/>
</dbReference>
<evidence type="ECO:0000256" key="9">
    <source>
        <dbReference type="ARBA" id="ARBA00049529"/>
    </source>
</evidence>
<dbReference type="InterPro" id="IPR050571">
    <property type="entry name" value="Class-IV_PLP-Dep_Aminotrnsfr"/>
</dbReference>
<keyword evidence="6 11" id="KW-0456">Lyase</keyword>
<dbReference type="KEGG" id="aci:ACIAD2590"/>
<dbReference type="eggNOG" id="COG0115">
    <property type="taxonomic scope" value="Bacteria"/>
</dbReference>
<dbReference type="EMBL" id="CR543861">
    <property type="protein sequence ID" value="CAG69352.1"/>
    <property type="molecule type" value="Genomic_DNA"/>
</dbReference>
<dbReference type="Pfam" id="PF01063">
    <property type="entry name" value="Aminotran_4"/>
    <property type="match status" value="1"/>
</dbReference>
<comment type="similarity">
    <text evidence="2">Belongs to the class-IV pyridoxal-phosphate-dependent aminotransferase family.</text>
</comment>
<dbReference type="GO" id="GO:0008696">
    <property type="term" value="F:4-amino-4-deoxychorismate lyase activity"/>
    <property type="evidence" value="ECO:0007669"/>
    <property type="project" value="UniProtKB-UniRule"/>
</dbReference>
<evidence type="ECO:0000256" key="7">
    <source>
        <dbReference type="ARBA" id="ARBA00035633"/>
    </source>
</evidence>